<dbReference type="EMBL" id="PRLD01000002">
    <property type="protein sequence ID" value="RAW59649.1"/>
    <property type="molecule type" value="Genomic_DNA"/>
</dbReference>
<feature type="transmembrane region" description="Helical" evidence="5">
    <location>
        <begin position="28"/>
        <end position="46"/>
    </location>
</feature>
<reference evidence="7 8" key="1">
    <citation type="submission" date="2018-02" db="EMBL/GenBank/DDBJ databases">
        <title>Complete genome sequencing of Faecalibacterium prausnitzii strains isolated from the human gut.</title>
        <authorList>
            <person name="Fitzgerald B.C."/>
            <person name="Shkoporov A.N."/>
            <person name="Ross P.R."/>
            <person name="Hill C."/>
        </authorList>
    </citation>
    <scope>NUCLEOTIDE SEQUENCE [LARGE SCALE GENOMIC DNA]</scope>
    <source>
        <strain evidence="7 8">APC923/51-1</strain>
    </source>
</reference>
<feature type="transmembrane region" description="Helical" evidence="5">
    <location>
        <begin position="184"/>
        <end position="212"/>
    </location>
</feature>
<comment type="subcellular location">
    <subcellularLocation>
        <location evidence="1">Membrane</location>
        <topology evidence="1">Multi-pass membrane protein</topology>
    </subcellularLocation>
</comment>
<feature type="transmembrane region" description="Helical" evidence="5">
    <location>
        <begin position="53"/>
        <end position="69"/>
    </location>
</feature>
<dbReference type="RefSeq" id="WP_112090184.1">
    <property type="nucleotide sequence ID" value="NZ_PRLD01000002.1"/>
</dbReference>
<feature type="transmembrane region" description="Helical" evidence="5">
    <location>
        <begin position="118"/>
        <end position="135"/>
    </location>
</feature>
<evidence type="ECO:0000256" key="4">
    <source>
        <dbReference type="ARBA" id="ARBA00023136"/>
    </source>
</evidence>
<comment type="caution">
    <text evidence="7">The sequence shown here is derived from an EMBL/GenBank/DDBJ whole genome shotgun (WGS) entry which is preliminary data.</text>
</comment>
<dbReference type="Pfam" id="PF04932">
    <property type="entry name" value="Wzy_C"/>
    <property type="match status" value="1"/>
</dbReference>
<evidence type="ECO:0000256" key="1">
    <source>
        <dbReference type="ARBA" id="ARBA00004141"/>
    </source>
</evidence>
<name>A0A329UE38_9FIRM</name>
<dbReference type="AlphaFoldDB" id="A0A329UE38"/>
<feature type="domain" description="O-antigen ligase-related" evidence="6">
    <location>
        <begin position="182"/>
        <end position="326"/>
    </location>
</feature>
<organism evidence="7 8">
    <name type="scientific">Faecalibacterium prausnitzii</name>
    <dbReference type="NCBI Taxonomy" id="853"/>
    <lineage>
        <taxon>Bacteria</taxon>
        <taxon>Bacillati</taxon>
        <taxon>Bacillota</taxon>
        <taxon>Clostridia</taxon>
        <taxon>Eubacteriales</taxon>
        <taxon>Oscillospiraceae</taxon>
        <taxon>Faecalibacterium</taxon>
    </lineage>
</organism>
<dbReference type="Proteomes" id="UP000251281">
    <property type="component" value="Unassembled WGS sequence"/>
</dbReference>
<keyword evidence="4 5" id="KW-0472">Membrane</keyword>
<proteinExistence type="predicted"/>
<accession>A0A329UE38</accession>
<evidence type="ECO:0000256" key="5">
    <source>
        <dbReference type="SAM" id="Phobius"/>
    </source>
</evidence>
<keyword evidence="3 5" id="KW-1133">Transmembrane helix</keyword>
<evidence type="ECO:0000259" key="6">
    <source>
        <dbReference type="Pfam" id="PF04932"/>
    </source>
</evidence>
<gene>
    <name evidence="7" type="ORF">C4N24_02460</name>
</gene>
<evidence type="ECO:0000256" key="2">
    <source>
        <dbReference type="ARBA" id="ARBA00022692"/>
    </source>
</evidence>
<evidence type="ECO:0000256" key="3">
    <source>
        <dbReference type="ARBA" id="ARBA00022989"/>
    </source>
</evidence>
<dbReference type="GO" id="GO:0016020">
    <property type="term" value="C:membrane"/>
    <property type="evidence" value="ECO:0007669"/>
    <property type="project" value="UniProtKB-SubCell"/>
</dbReference>
<protein>
    <recommendedName>
        <fullName evidence="6">O-antigen ligase-related domain-containing protein</fullName>
    </recommendedName>
</protein>
<evidence type="ECO:0000313" key="8">
    <source>
        <dbReference type="Proteomes" id="UP000251281"/>
    </source>
</evidence>
<feature type="transmembrane region" description="Helical" evidence="5">
    <location>
        <begin position="345"/>
        <end position="366"/>
    </location>
</feature>
<sequence>MNANKLLCRLLLLFPVFTLFQSFPLLRWINKALLICVIIVLLFLTVRKMKKRWAGILVTVVVVHVYALMQTTFPLYNSNMLFYYGFWILLTIYYTSYPECAASHFKENERYIEKIVQLWSVIVGISIFMPSSYVINKAWGSGRYFVSITGDSFRLAPTCLMIVTLVLGLYCLTKSKKYLFYTIIPMYGFLMCGSRTYLGIGLLVVPAFWYIYCEKKRYFYFSLIPLVILMGILILNSAAGSKIAATTYTTNSFFDKWGTITNGRTVFWNLDLKYFFKENILNQLLGCGFNFDYQITKRFYTAAHWAHNDFISVLLNFGYIGLGIYIYSVYGLLKTFILDMRMPKLVVTLVFMIWFLNAMFNMFYTYTCSMVCFPMMLIALKEYYMFKVEIANE</sequence>
<keyword evidence="2 5" id="KW-0812">Transmembrane</keyword>
<feature type="transmembrane region" description="Helical" evidence="5">
    <location>
        <begin position="313"/>
        <end position="333"/>
    </location>
</feature>
<dbReference type="InterPro" id="IPR007016">
    <property type="entry name" value="O-antigen_ligase-rel_domated"/>
</dbReference>
<feature type="transmembrane region" description="Helical" evidence="5">
    <location>
        <begin position="81"/>
        <end position="97"/>
    </location>
</feature>
<evidence type="ECO:0000313" key="7">
    <source>
        <dbReference type="EMBL" id="RAW59649.1"/>
    </source>
</evidence>
<feature type="transmembrane region" description="Helical" evidence="5">
    <location>
        <begin position="218"/>
        <end position="235"/>
    </location>
</feature>